<feature type="signal peptide" evidence="3">
    <location>
        <begin position="1"/>
        <end position="22"/>
    </location>
</feature>
<feature type="transmembrane region" description="Helical" evidence="2">
    <location>
        <begin position="205"/>
        <end position="229"/>
    </location>
</feature>
<evidence type="ECO:0000313" key="4">
    <source>
        <dbReference type="Ensembl" id="ENSECRP00000008048.1"/>
    </source>
</evidence>
<accession>A0A8C4RWZ2</accession>
<organism evidence="4 5">
    <name type="scientific">Erpetoichthys calabaricus</name>
    <name type="common">Rope fish</name>
    <name type="synonym">Calamoichthys calabaricus</name>
    <dbReference type="NCBI Taxonomy" id="27687"/>
    <lineage>
        <taxon>Eukaryota</taxon>
        <taxon>Metazoa</taxon>
        <taxon>Chordata</taxon>
        <taxon>Craniata</taxon>
        <taxon>Vertebrata</taxon>
        <taxon>Euteleostomi</taxon>
        <taxon>Actinopterygii</taxon>
        <taxon>Polypteriformes</taxon>
        <taxon>Polypteridae</taxon>
        <taxon>Erpetoichthys</taxon>
    </lineage>
</organism>
<dbReference type="Proteomes" id="UP000694620">
    <property type="component" value="Chromosome 4"/>
</dbReference>
<dbReference type="InterPro" id="IPR013783">
    <property type="entry name" value="Ig-like_fold"/>
</dbReference>
<feature type="compositionally biased region" description="Low complexity" evidence="1">
    <location>
        <begin position="266"/>
        <end position="278"/>
    </location>
</feature>
<evidence type="ECO:0000313" key="5">
    <source>
        <dbReference type="Proteomes" id="UP000694620"/>
    </source>
</evidence>
<keyword evidence="2" id="KW-0472">Membrane</keyword>
<dbReference type="GeneID" id="114650839"/>
<dbReference type="Ensembl" id="ENSECRT00000008178.1">
    <property type="protein sequence ID" value="ENSECRP00000008048.1"/>
    <property type="gene ID" value="ENSECRG00000005374.1"/>
</dbReference>
<dbReference type="AlphaFoldDB" id="A0A8C4RWZ2"/>
<gene>
    <name evidence="4" type="primary">LOC114650839</name>
</gene>
<feature type="compositionally biased region" description="Pro residues" evidence="1">
    <location>
        <begin position="279"/>
        <end position="290"/>
    </location>
</feature>
<reference evidence="4" key="1">
    <citation type="submission" date="2021-06" db="EMBL/GenBank/DDBJ databases">
        <authorList>
            <consortium name="Wellcome Sanger Institute Data Sharing"/>
        </authorList>
    </citation>
    <scope>NUCLEOTIDE SEQUENCE [LARGE SCALE GENOMIC DNA]</scope>
</reference>
<name>A0A8C4RWZ2_ERPCA</name>
<evidence type="ECO:0000256" key="1">
    <source>
        <dbReference type="SAM" id="MobiDB-lite"/>
    </source>
</evidence>
<reference evidence="4" key="2">
    <citation type="submission" date="2025-08" db="UniProtKB">
        <authorList>
            <consortium name="Ensembl"/>
        </authorList>
    </citation>
    <scope>IDENTIFICATION</scope>
</reference>
<dbReference type="Gene3D" id="2.60.40.10">
    <property type="entry name" value="Immunoglobulins"/>
    <property type="match status" value="2"/>
</dbReference>
<evidence type="ECO:0000256" key="3">
    <source>
        <dbReference type="SAM" id="SignalP"/>
    </source>
</evidence>
<sequence>MALNILYVPLLLCLLHIATLSGSETDKTEEKYVEVGQSVELKNPHQNTEDIAWKKDGQVCKMKSGKSIGNCDFGSIGSDGSLTVKNIKKIMEDDYILHNFKDGKLLLKVTYKLQVVDPIPKPNIQFICEGKKAAVCNVTYNKDLQFKWKLNGNDQTSKASKTYLLPSDISNVKLICIASFRDIQKESNSTDVKCKDEARPIDLNWMLIGGIAGGGTVLIILLTITIYCYCRNKKRQREAGKSLDLPVLPPTNRKRENPSRPHCNHPRSQSQPRTQTQTRPPPHQRCPPPNADQIINDEAEDHPPPRPRPRQKAPSYN</sequence>
<keyword evidence="2" id="KW-1133">Transmembrane helix</keyword>
<keyword evidence="3" id="KW-0732">Signal</keyword>
<feature type="chain" id="PRO_5034343249" evidence="3">
    <location>
        <begin position="23"/>
        <end position="317"/>
    </location>
</feature>
<proteinExistence type="predicted"/>
<evidence type="ECO:0000256" key="2">
    <source>
        <dbReference type="SAM" id="Phobius"/>
    </source>
</evidence>
<dbReference type="RefSeq" id="XP_028656559.1">
    <property type="nucleotide sequence ID" value="XM_028800726.2"/>
</dbReference>
<reference evidence="4" key="3">
    <citation type="submission" date="2025-09" db="UniProtKB">
        <authorList>
            <consortium name="Ensembl"/>
        </authorList>
    </citation>
    <scope>IDENTIFICATION</scope>
</reference>
<dbReference type="GeneTree" id="ENSGT00980000202592"/>
<dbReference type="OrthoDB" id="8963224at2759"/>
<feature type="region of interest" description="Disordered" evidence="1">
    <location>
        <begin position="239"/>
        <end position="317"/>
    </location>
</feature>
<protein>
    <submittedName>
        <fullName evidence="4">T-cell surface antigen CD2-like</fullName>
    </submittedName>
</protein>
<keyword evidence="5" id="KW-1185">Reference proteome</keyword>
<keyword evidence="2" id="KW-0812">Transmembrane</keyword>